<evidence type="ECO:0000256" key="2">
    <source>
        <dbReference type="ARBA" id="ARBA00023315"/>
    </source>
</evidence>
<sequence>MTISDKGSIRELISRQAFRPATPWNWVIAIVQTIFRVDLFFNNRLRIQEKDLQQIRNLPPGCGVLLLSNHADENDFKVCVEVSRRCNRRFFYMMNREAFDEVSGLAGWLFQRLGAFSVERGGDTAKSKRYAVDVVAGGRDVLVVFPEGEIYYLNDTVQHFKSGAIDVAMQALTQKRERDAAWSVFVVPMAIKYHYRHSIADILERRVQQLEKKLSYFAKKQALKERIGAIVAEVLHRKEIMLKLSAGSERLSELSDRVKDVQKSLLHELEDRYGQAAPDEGAAAIDRSWRLSSHLRQLVVQAKNRTSLVMNRLRSDLSELKHIAEMDSWQPHYIADNPSEDRLAEMVLKLEREVCGVKRPLQVAPRSAFVRIAKPIDLGVFLQDYEQDPRKTRRVVTEQMHETIQSLIDGVDAEFHVPSTSDAG</sequence>
<dbReference type="PANTHER" id="PTHR10434">
    <property type="entry name" value="1-ACYL-SN-GLYCEROL-3-PHOSPHATE ACYLTRANSFERASE"/>
    <property type="match status" value="1"/>
</dbReference>
<feature type="domain" description="Phospholipid/glycerol acyltransferase" evidence="3">
    <location>
        <begin position="64"/>
        <end position="194"/>
    </location>
</feature>
<evidence type="ECO:0000259" key="3">
    <source>
        <dbReference type="SMART" id="SM00563"/>
    </source>
</evidence>
<keyword evidence="1" id="KW-0808">Transferase</keyword>
<dbReference type="AlphaFoldDB" id="A0A8J7P6H9"/>
<evidence type="ECO:0000313" key="5">
    <source>
        <dbReference type="Proteomes" id="UP000664277"/>
    </source>
</evidence>
<dbReference type="SUPFAM" id="SSF69593">
    <property type="entry name" value="Glycerol-3-phosphate (1)-acyltransferase"/>
    <property type="match status" value="1"/>
</dbReference>
<dbReference type="GO" id="GO:0003841">
    <property type="term" value="F:1-acylglycerol-3-phosphate O-acyltransferase activity"/>
    <property type="evidence" value="ECO:0007669"/>
    <property type="project" value="TreeGrafter"/>
</dbReference>
<reference evidence="4" key="1">
    <citation type="submission" date="2021-02" db="EMBL/GenBank/DDBJ databases">
        <title>Genome-Resolved Metagenomics of a Microbial Community Performing Photosynthetic Biological Nutrient Removal.</title>
        <authorList>
            <person name="Mcdaniel E.A."/>
        </authorList>
    </citation>
    <scope>NUCLEOTIDE SEQUENCE</scope>
    <source>
        <strain evidence="4">UWPOB_OBS1</strain>
    </source>
</reference>
<keyword evidence="2 4" id="KW-0012">Acyltransferase</keyword>
<gene>
    <name evidence="4" type="ORF">J0M35_01965</name>
</gene>
<dbReference type="SMART" id="SM00563">
    <property type="entry name" value="PlsC"/>
    <property type="match status" value="1"/>
</dbReference>
<dbReference type="InterPro" id="IPR002123">
    <property type="entry name" value="Plipid/glycerol_acylTrfase"/>
</dbReference>
<evidence type="ECO:0000256" key="1">
    <source>
        <dbReference type="ARBA" id="ARBA00022679"/>
    </source>
</evidence>
<comment type="caution">
    <text evidence="4">The sequence shown here is derived from an EMBL/GenBank/DDBJ whole genome shotgun (WGS) entry which is preliminary data.</text>
</comment>
<dbReference type="GO" id="GO:0006654">
    <property type="term" value="P:phosphatidic acid biosynthetic process"/>
    <property type="evidence" value="ECO:0007669"/>
    <property type="project" value="TreeGrafter"/>
</dbReference>
<organism evidence="4 5">
    <name type="scientific">Candidatus Obscuribacter phosphatis</name>
    <dbReference type="NCBI Taxonomy" id="1906157"/>
    <lineage>
        <taxon>Bacteria</taxon>
        <taxon>Bacillati</taxon>
        <taxon>Candidatus Melainabacteria</taxon>
        <taxon>Candidatus Obscuribacterales</taxon>
        <taxon>Candidatus Obscuribacteraceae</taxon>
        <taxon>Candidatus Obscuribacter</taxon>
    </lineage>
</organism>
<proteinExistence type="predicted"/>
<evidence type="ECO:0000313" key="4">
    <source>
        <dbReference type="EMBL" id="MBN8659099.1"/>
    </source>
</evidence>
<protein>
    <submittedName>
        <fullName evidence="4">1-acyl-sn-glycerol-3-phosphate acyltransferase</fullName>
    </submittedName>
</protein>
<dbReference type="PANTHER" id="PTHR10434:SF11">
    <property type="entry name" value="1-ACYL-SN-GLYCEROL-3-PHOSPHATE ACYLTRANSFERASE"/>
    <property type="match status" value="1"/>
</dbReference>
<accession>A0A8J7P6H9</accession>
<dbReference type="Pfam" id="PF01553">
    <property type="entry name" value="Acyltransferase"/>
    <property type="match status" value="1"/>
</dbReference>
<name>A0A8J7P6H9_9BACT</name>
<dbReference type="Proteomes" id="UP000664277">
    <property type="component" value="Unassembled WGS sequence"/>
</dbReference>
<dbReference type="EMBL" id="JAFLCK010000002">
    <property type="protein sequence ID" value="MBN8659099.1"/>
    <property type="molecule type" value="Genomic_DNA"/>
</dbReference>